<reference evidence="2" key="1">
    <citation type="submission" date="2020-05" db="UniProtKB">
        <authorList>
            <consortium name="EnsemblMetazoa"/>
        </authorList>
    </citation>
    <scope>IDENTIFICATION</scope>
    <source>
        <strain evidence="2">SANGQUA</strain>
    </source>
</reference>
<evidence type="ECO:0000256" key="1">
    <source>
        <dbReference type="SAM" id="Phobius"/>
    </source>
</evidence>
<dbReference type="Proteomes" id="UP000076407">
    <property type="component" value="Unassembled WGS sequence"/>
</dbReference>
<evidence type="ECO:0000313" key="3">
    <source>
        <dbReference type="Proteomes" id="UP000076407"/>
    </source>
</evidence>
<keyword evidence="3" id="KW-1185">Reference proteome</keyword>
<sequence>MKTGSQYFNYKGFFSIVLMAIVDSEGFFMYADVGGKGGISDGDLTQEVIRKDLCGKFSIQYIQKQEE</sequence>
<organism evidence="2 3">
    <name type="scientific">Anopheles quadriannulatus</name>
    <name type="common">Mosquito</name>
    <dbReference type="NCBI Taxonomy" id="34691"/>
    <lineage>
        <taxon>Eukaryota</taxon>
        <taxon>Metazoa</taxon>
        <taxon>Ecdysozoa</taxon>
        <taxon>Arthropoda</taxon>
        <taxon>Hexapoda</taxon>
        <taxon>Insecta</taxon>
        <taxon>Pterygota</taxon>
        <taxon>Neoptera</taxon>
        <taxon>Endopterygota</taxon>
        <taxon>Diptera</taxon>
        <taxon>Nematocera</taxon>
        <taxon>Culicoidea</taxon>
        <taxon>Culicidae</taxon>
        <taxon>Anophelinae</taxon>
        <taxon>Anopheles</taxon>
    </lineage>
</organism>
<dbReference type="AlphaFoldDB" id="A0A182WUS5"/>
<feature type="transmembrane region" description="Helical" evidence="1">
    <location>
        <begin position="12"/>
        <end position="31"/>
    </location>
</feature>
<accession>A0A182WUS5</accession>
<keyword evidence="1" id="KW-0472">Membrane</keyword>
<keyword evidence="1" id="KW-0812">Transmembrane</keyword>
<evidence type="ECO:0000313" key="2">
    <source>
        <dbReference type="EnsemblMetazoa" id="AQUA001281-PA"/>
    </source>
</evidence>
<name>A0A182WUS5_ANOQN</name>
<protein>
    <submittedName>
        <fullName evidence="2">Uncharacterized protein</fullName>
    </submittedName>
</protein>
<keyword evidence="1" id="KW-1133">Transmembrane helix</keyword>
<dbReference type="VEuPathDB" id="VectorBase:AQUA001281"/>
<proteinExistence type="predicted"/>
<dbReference type="EnsemblMetazoa" id="AQUA001281-RA">
    <property type="protein sequence ID" value="AQUA001281-PA"/>
    <property type="gene ID" value="AQUA001281"/>
</dbReference>